<dbReference type="GO" id="GO:0016020">
    <property type="term" value="C:membrane"/>
    <property type="evidence" value="ECO:0007669"/>
    <property type="project" value="InterPro"/>
</dbReference>
<evidence type="ECO:0000259" key="10">
    <source>
        <dbReference type="PROSITE" id="PS50192"/>
    </source>
</evidence>
<evidence type="ECO:0000256" key="8">
    <source>
        <dbReference type="ARBA" id="ARBA00022842"/>
    </source>
</evidence>
<dbReference type="EMBL" id="CAJNOQ010010451">
    <property type="protein sequence ID" value="CAF1252247.1"/>
    <property type="molecule type" value="Genomic_DNA"/>
</dbReference>
<reference evidence="11" key="1">
    <citation type="submission" date="2021-02" db="EMBL/GenBank/DDBJ databases">
        <authorList>
            <person name="Nowell W R."/>
        </authorList>
    </citation>
    <scope>NUCLEOTIDE SEQUENCE</scope>
</reference>
<comment type="caution">
    <text evidence="11">The sequence shown here is derived from an EMBL/GenBank/DDBJ whole genome shotgun (WGS) entry which is preliminary data.</text>
</comment>
<dbReference type="Gene3D" id="1.20.58.70">
    <property type="match status" value="1"/>
</dbReference>
<dbReference type="Pfam" id="PF02696">
    <property type="entry name" value="SelO"/>
    <property type="match status" value="1"/>
</dbReference>
<keyword evidence="8" id="KW-0460">Magnesium</keyword>
<dbReference type="GO" id="GO:0016192">
    <property type="term" value="P:vesicle-mediated transport"/>
    <property type="evidence" value="ECO:0007669"/>
    <property type="project" value="InterPro"/>
</dbReference>
<dbReference type="InterPro" id="IPR010989">
    <property type="entry name" value="SNARE"/>
</dbReference>
<dbReference type="PROSITE" id="PS50192">
    <property type="entry name" value="T_SNARE"/>
    <property type="match status" value="1"/>
</dbReference>
<evidence type="ECO:0000256" key="4">
    <source>
        <dbReference type="ARBA" id="ARBA00022695"/>
    </source>
</evidence>
<dbReference type="Proteomes" id="UP000681722">
    <property type="component" value="Unassembled WGS sequence"/>
</dbReference>
<dbReference type="PANTHER" id="PTHR12153:SF15">
    <property type="entry name" value="PROTEIN ADENYLYLTRANSFERASE SELO, MITOCHONDRIAL"/>
    <property type="match status" value="1"/>
</dbReference>
<evidence type="ECO:0000256" key="6">
    <source>
        <dbReference type="ARBA" id="ARBA00022741"/>
    </source>
</evidence>
<organism evidence="11 13">
    <name type="scientific">Didymodactylos carnosus</name>
    <dbReference type="NCBI Taxonomy" id="1234261"/>
    <lineage>
        <taxon>Eukaryota</taxon>
        <taxon>Metazoa</taxon>
        <taxon>Spiralia</taxon>
        <taxon>Gnathifera</taxon>
        <taxon>Rotifera</taxon>
        <taxon>Eurotatoria</taxon>
        <taxon>Bdelloidea</taxon>
        <taxon>Philodinida</taxon>
        <taxon>Philodinidae</taxon>
        <taxon>Didymodactylos</taxon>
    </lineage>
</organism>
<evidence type="ECO:0000256" key="1">
    <source>
        <dbReference type="ARBA" id="ARBA00001946"/>
    </source>
</evidence>
<dbReference type="AlphaFoldDB" id="A0A815AAV3"/>
<evidence type="ECO:0000313" key="13">
    <source>
        <dbReference type="Proteomes" id="UP000663829"/>
    </source>
</evidence>
<dbReference type="SUPFAM" id="SSF47661">
    <property type="entry name" value="t-snare proteins"/>
    <property type="match status" value="1"/>
</dbReference>
<keyword evidence="6" id="KW-0547">Nucleotide-binding</keyword>
<feature type="domain" description="T-SNARE coiled-coil homology" evidence="10">
    <location>
        <begin position="155"/>
        <end position="194"/>
    </location>
</feature>
<evidence type="ECO:0000256" key="5">
    <source>
        <dbReference type="ARBA" id="ARBA00022723"/>
    </source>
</evidence>
<evidence type="ECO:0000256" key="7">
    <source>
        <dbReference type="ARBA" id="ARBA00022840"/>
    </source>
</evidence>
<protein>
    <recommendedName>
        <fullName evidence="9">Selenoprotein O</fullName>
    </recommendedName>
</protein>
<dbReference type="InterPro" id="IPR006011">
    <property type="entry name" value="Syntaxin_N"/>
</dbReference>
<evidence type="ECO:0000256" key="2">
    <source>
        <dbReference type="ARBA" id="ARBA00009747"/>
    </source>
</evidence>
<dbReference type="OrthoDB" id="10255013at2759"/>
<evidence type="ECO:0000256" key="9">
    <source>
        <dbReference type="ARBA" id="ARBA00031547"/>
    </source>
</evidence>
<keyword evidence="7" id="KW-0067">ATP-binding</keyword>
<dbReference type="PANTHER" id="PTHR12153">
    <property type="entry name" value="SELENOPROTEIN O"/>
    <property type="match status" value="1"/>
</dbReference>
<evidence type="ECO:0000256" key="3">
    <source>
        <dbReference type="ARBA" id="ARBA00022679"/>
    </source>
</evidence>
<dbReference type="Proteomes" id="UP000663829">
    <property type="component" value="Unassembled WGS sequence"/>
</dbReference>
<dbReference type="InterPro" id="IPR003846">
    <property type="entry name" value="SelO"/>
</dbReference>
<keyword evidence="13" id="KW-1185">Reference proteome</keyword>
<dbReference type="Pfam" id="PF00804">
    <property type="entry name" value="Syntaxin"/>
    <property type="match status" value="1"/>
</dbReference>
<keyword evidence="3" id="KW-0808">Transferase</keyword>
<comment type="cofactor">
    <cofactor evidence="1">
        <name>Mg(2+)</name>
        <dbReference type="ChEBI" id="CHEBI:18420"/>
    </cofactor>
</comment>
<comment type="similarity">
    <text evidence="2">Belongs to the SELO family.</text>
</comment>
<dbReference type="GO" id="GO:0016779">
    <property type="term" value="F:nucleotidyltransferase activity"/>
    <property type="evidence" value="ECO:0007669"/>
    <property type="project" value="UniProtKB-KW"/>
</dbReference>
<evidence type="ECO:0000313" key="11">
    <source>
        <dbReference type="EMBL" id="CAF1252247.1"/>
    </source>
</evidence>
<name>A0A815AAV3_9BILA</name>
<dbReference type="InterPro" id="IPR000727">
    <property type="entry name" value="T_SNARE_dom"/>
</dbReference>
<sequence>MSTIRLNLDKMIHLDKEIECIRYYILHSVETDSKIIDGYSQKMTQIKTITNDVRKLVRQLKQQLTVQQTVKRRIEIAQLHTVTHQLYLISDEHYKREMTYRENYKKRLKRHCSLTGRSLTEAELENLIEYDYPAYTMPSVMVDTQRHTLNRLTCQYHDIRKLESDIKELYDLFLEIAELIRTQDEKLMTIQEHTLQTEKCIIEVTTQTKESSGVTIDYGPFGFLDRYDPKFICNGSDDNGRYSYKQQPSVCRWNCVKLAEALSGVATGGLG</sequence>
<gene>
    <name evidence="11" type="ORF">GPM918_LOCUS26190</name>
    <name evidence="12" type="ORF">SRO942_LOCUS26293</name>
</gene>
<keyword evidence="5" id="KW-0479">Metal-binding</keyword>
<proteinExistence type="inferred from homology"/>
<dbReference type="GO" id="GO:0005524">
    <property type="term" value="F:ATP binding"/>
    <property type="evidence" value="ECO:0007669"/>
    <property type="project" value="UniProtKB-KW"/>
</dbReference>
<dbReference type="GO" id="GO:0046872">
    <property type="term" value="F:metal ion binding"/>
    <property type="evidence" value="ECO:0007669"/>
    <property type="project" value="UniProtKB-KW"/>
</dbReference>
<accession>A0A815AAV3</accession>
<keyword evidence="4" id="KW-0548">Nucleotidyltransferase</keyword>
<evidence type="ECO:0000313" key="12">
    <source>
        <dbReference type="EMBL" id="CAF4022211.1"/>
    </source>
</evidence>
<dbReference type="EMBL" id="CAJOBC010015016">
    <property type="protein sequence ID" value="CAF4022211.1"/>
    <property type="molecule type" value="Genomic_DNA"/>
</dbReference>